<dbReference type="PANTHER" id="PTHR23322">
    <property type="entry name" value="FAS-ASSOCIATED PROTEIN"/>
    <property type="match status" value="1"/>
</dbReference>
<dbReference type="Gene3D" id="1.10.8.10">
    <property type="entry name" value="DNA helicase RuvA subunit, C-terminal domain"/>
    <property type="match status" value="1"/>
</dbReference>
<dbReference type="CDD" id="cd02958">
    <property type="entry name" value="UAS"/>
    <property type="match status" value="1"/>
</dbReference>
<dbReference type="SUPFAM" id="SSF54236">
    <property type="entry name" value="Ubiquitin-like"/>
    <property type="match status" value="1"/>
</dbReference>
<reference evidence="3 4" key="1">
    <citation type="journal article" date="2018" name="Nat. Ecol. Evol.">
        <title>Genomic signatures of mitonuclear coevolution across populations of Tigriopus californicus.</title>
        <authorList>
            <person name="Barreto F.S."/>
            <person name="Watson E.T."/>
            <person name="Lima T.G."/>
            <person name="Willett C.S."/>
            <person name="Edmands S."/>
            <person name="Li W."/>
            <person name="Burton R.S."/>
        </authorList>
    </citation>
    <scope>NUCLEOTIDE SEQUENCE [LARGE SCALE GENOMIC DNA]</scope>
    <source>
        <strain evidence="3 4">San Diego</strain>
    </source>
</reference>
<dbReference type="SMART" id="SM00166">
    <property type="entry name" value="UBX"/>
    <property type="match status" value="1"/>
</dbReference>
<evidence type="ECO:0000313" key="3">
    <source>
        <dbReference type="EMBL" id="TRY70684.1"/>
    </source>
</evidence>
<gene>
    <name evidence="3" type="ORF">TCAL_04831</name>
</gene>
<keyword evidence="4" id="KW-1185">Reference proteome</keyword>
<feature type="region of interest" description="Disordered" evidence="1">
    <location>
        <begin position="372"/>
        <end position="410"/>
    </location>
</feature>
<dbReference type="InterPro" id="IPR006577">
    <property type="entry name" value="UAS"/>
</dbReference>
<feature type="region of interest" description="Disordered" evidence="1">
    <location>
        <begin position="289"/>
        <end position="309"/>
    </location>
</feature>
<dbReference type="InterPro" id="IPR050730">
    <property type="entry name" value="UBX_domain-protein"/>
</dbReference>
<feature type="compositionally biased region" description="Polar residues" evidence="1">
    <location>
        <begin position="374"/>
        <end position="398"/>
    </location>
</feature>
<dbReference type="Pfam" id="PF13899">
    <property type="entry name" value="Thioredoxin_7"/>
    <property type="match status" value="1"/>
</dbReference>
<protein>
    <recommendedName>
        <fullName evidence="2">UBX domain-containing protein</fullName>
    </recommendedName>
</protein>
<dbReference type="AlphaFoldDB" id="A0A553NZ20"/>
<dbReference type="Pfam" id="PF00789">
    <property type="entry name" value="UBX"/>
    <property type="match status" value="1"/>
</dbReference>
<evidence type="ECO:0000256" key="1">
    <source>
        <dbReference type="SAM" id="MobiDB-lite"/>
    </source>
</evidence>
<dbReference type="Gene3D" id="3.10.20.90">
    <property type="entry name" value="Phosphatidylinositol 3-kinase Catalytic Subunit, Chain A, domain 1"/>
    <property type="match status" value="1"/>
</dbReference>
<dbReference type="SMART" id="SM00594">
    <property type="entry name" value="UAS"/>
    <property type="match status" value="1"/>
</dbReference>
<dbReference type="CDD" id="cd01773">
    <property type="entry name" value="UBX_UBXN7"/>
    <property type="match status" value="1"/>
</dbReference>
<dbReference type="OMA" id="CAFPRKS"/>
<name>A0A553NZ20_TIGCA</name>
<dbReference type="EMBL" id="VCGU01000009">
    <property type="protein sequence ID" value="TRY70684.1"/>
    <property type="molecule type" value="Genomic_DNA"/>
</dbReference>
<dbReference type="GO" id="GO:0005634">
    <property type="term" value="C:nucleus"/>
    <property type="evidence" value="ECO:0007669"/>
    <property type="project" value="TreeGrafter"/>
</dbReference>
<dbReference type="Pfam" id="PF14555">
    <property type="entry name" value="UBA_4"/>
    <property type="match status" value="1"/>
</dbReference>
<proteinExistence type="predicted"/>
<dbReference type="GO" id="GO:0043161">
    <property type="term" value="P:proteasome-mediated ubiquitin-dependent protein catabolic process"/>
    <property type="evidence" value="ECO:0007669"/>
    <property type="project" value="TreeGrafter"/>
</dbReference>
<dbReference type="Gene3D" id="3.40.30.10">
    <property type="entry name" value="Glutaredoxin"/>
    <property type="match status" value="1"/>
</dbReference>
<dbReference type="InterPro" id="IPR036249">
    <property type="entry name" value="Thioredoxin-like_sf"/>
</dbReference>
<dbReference type="InterPro" id="IPR001012">
    <property type="entry name" value="UBX_dom"/>
</dbReference>
<dbReference type="InterPro" id="IPR029071">
    <property type="entry name" value="Ubiquitin-like_domsf"/>
</dbReference>
<dbReference type="PROSITE" id="PS50033">
    <property type="entry name" value="UBX"/>
    <property type="match status" value="1"/>
</dbReference>
<organism evidence="3 4">
    <name type="scientific">Tigriopus californicus</name>
    <name type="common">Marine copepod</name>
    <dbReference type="NCBI Taxonomy" id="6832"/>
    <lineage>
        <taxon>Eukaryota</taxon>
        <taxon>Metazoa</taxon>
        <taxon>Ecdysozoa</taxon>
        <taxon>Arthropoda</taxon>
        <taxon>Crustacea</taxon>
        <taxon>Multicrustacea</taxon>
        <taxon>Hexanauplia</taxon>
        <taxon>Copepoda</taxon>
        <taxon>Harpacticoida</taxon>
        <taxon>Harpacticidae</taxon>
        <taxon>Tigriopus</taxon>
    </lineage>
</organism>
<accession>A0A553NZ20</accession>
<dbReference type="GO" id="GO:0043130">
    <property type="term" value="F:ubiquitin binding"/>
    <property type="evidence" value="ECO:0007669"/>
    <property type="project" value="TreeGrafter"/>
</dbReference>
<dbReference type="STRING" id="6832.A0A553NZ20"/>
<dbReference type="Proteomes" id="UP000318571">
    <property type="component" value="Chromosome 9"/>
</dbReference>
<evidence type="ECO:0000259" key="2">
    <source>
        <dbReference type="PROSITE" id="PS50033"/>
    </source>
</evidence>
<evidence type="ECO:0000313" key="4">
    <source>
        <dbReference type="Proteomes" id="UP000318571"/>
    </source>
</evidence>
<dbReference type="SUPFAM" id="SSF52833">
    <property type="entry name" value="Thioredoxin-like"/>
    <property type="match status" value="1"/>
</dbReference>
<comment type="caution">
    <text evidence="3">The sequence shown here is derived from an EMBL/GenBank/DDBJ whole genome shotgun (WGS) entry which is preliminary data.</text>
</comment>
<feature type="region of interest" description="Disordered" evidence="1">
    <location>
        <begin position="61"/>
        <end position="88"/>
    </location>
</feature>
<dbReference type="PANTHER" id="PTHR23322:SF6">
    <property type="entry name" value="UBX DOMAIN-CONTAINING PROTEIN 7"/>
    <property type="match status" value="1"/>
</dbReference>
<sequence length="501" mass="55244">MEATHNGEPPAQDHDPALMDANITQFCSIIGCEPTQAKAFLELSGGSLAMAINMHMEGVQVPEGPALSGNASPNGTEAAGPSQPWLDDDGVRAPIPQKRETLVEAGYEGYRINKGAAGAGGSRQSRVRTVFDGFRNFNSEAKSYGSQDGPLPAGRGKKPTLEELFKPPLDIMYKGDWPSARESAAQTQKWLLVNIQDPGEFQCQMLNRDVWSSIAVKTIVREHFVFWQQYKESEDAQRYMAYYPIHVWPHVAVLDPRTGESLVTWNKILDASCFCDLVAAFLHLHPSLEQSNGSHPGGEPSKKKLKKNSSIIDADEDSQLAAAIQASLSQNTGLQLSSEVLSDDSDVDVLSDNDTDDELDPVTPIVKVSALTEDPNSNTNGGLMTDVENNTIDNSKQTHQLDDDDDEKEDRHWTDYLGSAEDEKSHLLIRFPDGKREKKDLPCSSPFIAIIKYIVGEGYTLDSHEIVTNFPRRVLTDLEDSKSLKDLGLFPKETIFIQQKS</sequence>
<feature type="domain" description="UBX" evidence="2">
    <location>
        <begin position="420"/>
        <end position="497"/>
    </location>
</feature>